<sequence>MKRCSKCSRRVSENAKSCVFCGGDKFDKNGLVDGLPTNFVSKQTFSRSDSNSDNSNKKTFKSLLKKKK</sequence>
<accession>A0A7C4R512</accession>
<comment type="caution">
    <text evidence="2">The sequence shown here is derived from an EMBL/GenBank/DDBJ whole genome shotgun (WGS) entry which is preliminary data.</text>
</comment>
<proteinExistence type="predicted"/>
<organism evidence="2">
    <name type="scientific">candidate division CPR3 bacterium</name>
    <dbReference type="NCBI Taxonomy" id="2268181"/>
    <lineage>
        <taxon>Bacteria</taxon>
        <taxon>Bacteria division CPR3</taxon>
    </lineage>
</organism>
<evidence type="ECO:0000256" key="1">
    <source>
        <dbReference type="SAM" id="MobiDB-lite"/>
    </source>
</evidence>
<gene>
    <name evidence="2" type="ORF">ENT43_01630</name>
</gene>
<dbReference type="AlphaFoldDB" id="A0A7C4R512"/>
<feature type="compositionally biased region" description="Basic residues" evidence="1">
    <location>
        <begin position="58"/>
        <end position="68"/>
    </location>
</feature>
<evidence type="ECO:0000313" key="2">
    <source>
        <dbReference type="EMBL" id="HGT70939.1"/>
    </source>
</evidence>
<feature type="compositionally biased region" description="Low complexity" evidence="1">
    <location>
        <begin position="44"/>
        <end position="54"/>
    </location>
</feature>
<protein>
    <submittedName>
        <fullName evidence="2">Uncharacterized protein</fullName>
    </submittedName>
</protein>
<feature type="region of interest" description="Disordered" evidence="1">
    <location>
        <begin position="44"/>
        <end position="68"/>
    </location>
</feature>
<name>A0A7C4R512_UNCC3</name>
<reference evidence="2" key="1">
    <citation type="journal article" date="2020" name="mSystems">
        <title>Genome- and Community-Level Interaction Insights into Carbon Utilization and Element Cycling Functions of Hydrothermarchaeota in Hydrothermal Sediment.</title>
        <authorList>
            <person name="Zhou Z."/>
            <person name="Liu Y."/>
            <person name="Xu W."/>
            <person name="Pan J."/>
            <person name="Luo Z.H."/>
            <person name="Li M."/>
        </authorList>
    </citation>
    <scope>NUCLEOTIDE SEQUENCE [LARGE SCALE GENOMIC DNA]</scope>
    <source>
        <strain evidence="2">SpSt-579</strain>
    </source>
</reference>
<dbReference type="EMBL" id="DSYQ01000006">
    <property type="protein sequence ID" value="HGT70939.1"/>
    <property type="molecule type" value="Genomic_DNA"/>
</dbReference>